<dbReference type="PANTHER" id="PTHR11086:SF18">
    <property type="entry name" value="DEOXYCYTIDYLATE DEAMINASE"/>
    <property type="match status" value="1"/>
</dbReference>
<gene>
    <name evidence="3" type="ORF">V5799_011926</name>
</gene>
<sequence>MDASSPPSLQASNILERPSTSQCEMVGCVIVNVENRTVGAGYNGMPNSLNDDKVPRGKSSDSPVETKYLIRLLFIISS</sequence>
<dbReference type="AlphaFoldDB" id="A0AAQ4EFV4"/>
<keyword evidence="4" id="KW-1185">Reference proteome</keyword>
<dbReference type="GO" id="GO:0005737">
    <property type="term" value="C:cytoplasm"/>
    <property type="evidence" value="ECO:0007669"/>
    <property type="project" value="TreeGrafter"/>
</dbReference>
<dbReference type="EMBL" id="JARKHS020016722">
    <property type="protein sequence ID" value="KAK8773544.1"/>
    <property type="molecule type" value="Genomic_DNA"/>
</dbReference>
<dbReference type="InterPro" id="IPR016193">
    <property type="entry name" value="Cytidine_deaminase-like"/>
</dbReference>
<proteinExistence type="predicted"/>
<feature type="region of interest" description="Disordered" evidence="2">
    <location>
        <begin position="41"/>
        <end position="61"/>
    </location>
</feature>
<protein>
    <recommendedName>
        <fullName evidence="5">CMP/dCMP-type deaminase domain-containing protein</fullName>
    </recommendedName>
</protein>
<dbReference type="PANTHER" id="PTHR11086">
    <property type="entry name" value="DEOXYCYTIDYLATE DEAMINASE-RELATED"/>
    <property type="match status" value="1"/>
</dbReference>
<dbReference type="GO" id="GO:0004132">
    <property type="term" value="F:dCMP deaminase activity"/>
    <property type="evidence" value="ECO:0007669"/>
    <property type="project" value="TreeGrafter"/>
</dbReference>
<evidence type="ECO:0008006" key="5">
    <source>
        <dbReference type="Google" id="ProtNLM"/>
    </source>
</evidence>
<evidence type="ECO:0000313" key="4">
    <source>
        <dbReference type="Proteomes" id="UP001321473"/>
    </source>
</evidence>
<dbReference type="Proteomes" id="UP001321473">
    <property type="component" value="Unassembled WGS sequence"/>
</dbReference>
<organism evidence="3 4">
    <name type="scientific">Amblyomma americanum</name>
    <name type="common">Lone star tick</name>
    <dbReference type="NCBI Taxonomy" id="6943"/>
    <lineage>
        <taxon>Eukaryota</taxon>
        <taxon>Metazoa</taxon>
        <taxon>Ecdysozoa</taxon>
        <taxon>Arthropoda</taxon>
        <taxon>Chelicerata</taxon>
        <taxon>Arachnida</taxon>
        <taxon>Acari</taxon>
        <taxon>Parasitiformes</taxon>
        <taxon>Ixodida</taxon>
        <taxon>Ixodoidea</taxon>
        <taxon>Ixodidae</taxon>
        <taxon>Amblyomminae</taxon>
        <taxon>Amblyomma</taxon>
    </lineage>
</organism>
<reference evidence="3 4" key="1">
    <citation type="journal article" date="2023" name="Arcadia Sci">
        <title>De novo assembly of a long-read Amblyomma americanum tick genome.</title>
        <authorList>
            <person name="Chou S."/>
            <person name="Poskanzer K.E."/>
            <person name="Rollins M."/>
            <person name="Thuy-Boun P.S."/>
        </authorList>
    </citation>
    <scope>NUCLEOTIDE SEQUENCE [LARGE SCALE GENOMIC DNA]</scope>
    <source>
        <strain evidence="3">F_SG_1</strain>
        <tissue evidence="3">Salivary glands</tissue>
    </source>
</reference>
<evidence type="ECO:0000256" key="1">
    <source>
        <dbReference type="ARBA" id="ARBA00022801"/>
    </source>
</evidence>
<dbReference type="InterPro" id="IPR015517">
    <property type="entry name" value="dCMP_deaminase-rel"/>
</dbReference>
<evidence type="ECO:0000313" key="3">
    <source>
        <dbReference type="EMBL" id="KAK8773544.1"/>
    </source>
</evidence>
<dbReference type="Gene3D" id="3.40.140.10">
    <property type="entry name" value="Cytidine Deaminase, domain 2"/>
    <property type="match status" value="1"/>
</dbReference>
<accession>A0AAQ4EFV4</accession>
<comment type="caution">
    <text evidence="3">The sequence shown here is derived from an EMBL/GenBank/DDBJ whole genome shotgun (WGS) entry which is preliminary data.</text>
</comment>
<feature type="compositionally biased region" description="Basic and acidic residues" evidence="2">
    <location>
        <begin position="50"/>
        <end position="59"/>
    </location>
</feature>
<name>A0AAQ4EFV4_AMBAM</name>
<evidence type="ECO:0000256" key="2">
    <source>
        <dbReference type="SAM" id="MobiDB-lite"/>
    </source>
</evidence>
<dbReference type="SUPFAM" id="SSF53927">
    <property type="entry name" value="Cytidine deaminase-like"/>
    <property type="match status" value="1"/>
</dbReference>
<keyword evidence="1" id="KW-0378">Hydrolase</keyword>